<dbReference type="EMBL" id="BRXY01000006">
    <property type="protein sequence ID" value="GMH51758.1"/>
    <property type="molecule type" value="Genomic_DNA"/>
</dbReference>
<dbReference type="GO" id="GO:0006508">
    <property type="term" value="P:proteolysis"/>
    <property type="evidence" value="ECO:0007669"/>
    <property type="project" value="UniProtKB-KW"/>
</dbReference>
<name>A0A9W6ZIM8_9STRA</name>
<evidence type="ECO:0000256" key="1">
    <source>
        <dbReference type="ARBA" id="ARBA00007623"/>
    </source>
</evidence>
<protein>
    <recommendedName>
        <fullName evidence="4">Calpain catalytic domain-containing protein</fullName>
    </recommendedName>
</protein>
<feature type="active site" evidence="2 3">
    <location>
        <position position="461"/>
    </location>
</feature>
<reference evidence="6" key="1">
    <citation type="journal article" date="2023" name="Commun. Biol.">
        <title>Genome analysis of Parmales, the sister group of diatoms, reveals the evolutionary specialization of diatoms from phago-mixotrophs to photoautotrophs.</title>
        <authorList>
            <person name="Ban H."/>
            <person name="Sato S."/>
            <person name="Yoshikawa S."/>
            <person name="Yamada K."/>
            <person name="Nakamura Y."/>
            <person name="Ichinomiya M."/>
            <person name="Sato N."/>
            <person name="Blanc-Mathieu R."/>
            <person name="Endo H."/>
            <person name="Kuwata A."/>
            <person name="Ogata H."/>
        </authorList>
    </citation>
    <scope>NUCLEOTIDE SEQUENCE [LARGE SCALE GENOMIC DNA]</scope>
    <source>
        <strain evidence="6">NIES 3701</strain>
    </source>
</reference>
<gene>
    <name evidence="5" type="ORF">TrST_g8702</name>
</gene>
<feature type="active site" evidence="2">
    <location>
        <position position="435"/>
    </location>
</feature>
<comment type="similarity">
    <text evidence="1">Belongs to the peptidase C2 family.</text>
</comment>
<dbReference type="InterPro" id="IPR000169">
    <property type="entry name" value="Pept_cys_AS"/>
</dbReference>
<dbReference type="SMART" id="SM00230">
    <property type="entry name" value="CysPc"/>
    <property type="match status" value="1"/>
</dbReference>
<evidence type="ECO:0000313" key="6">
    <source>
        <dbReference type="Proteomes" id="UP001165085"/>
    </source>
</evidence>
<organism evidence="5 6">
    <name type="scientific">Triparma strigata</name>
    <dbReference type="NCBI Taxonomy" id="1606541"/>
    <lineage>
        <taxon>Eukaryota</taxon>
        <taxon>Sar</taxon>
        <taxon>Stramenopiles</taxon>
        <taxon>Ochrophyta</taxon>
        <taxon>Bolidophyceae</taxon>
        <taxon>Parmales</taxon>
        <taxon>Triparmaceae</taxon>
        <taxon>Triparma</taxon>
    </lineage>
</organism>
<dbReference type="PROSITE" id="PS00139">
    <property type="entry name" value="THIOL_PROTEASE_CYS"/>
    <property type="match status" value="1"/>
</dbReference>
<dbReference type="AlphaFoldDB" id="A0A9W6ZIM8"/>
<accession>A0A9W6ZIM8</accession>
<dbReference type="InterPro" id="IPR038765">
    <property type="entry name" value="Papain-like_cys_pep_sf"/>
</dbReference>
<keyword evidence="3" id="KW-0378">Hydrolase</keyword>
<evidence type="ECO:0000313" key="5">
    <source>
        <dbReference type="EMBL" id="GMH51758.1"/>
    </source>
</evidence>
<keyword evidence="3" id="KW-0788">Thiol protease</keyword>
<dbReference type="InterPro" id="IPR022684">
    <property type="entry name" value="Calpain_cysteine_protease"/>
</dbReference>
<dbReference type="PRINTS" id="PR00704">
    <property type="entry name" value="CALPAIN"/>
</dbReference>
<sequence length="824" mass="90940">MLLISSEVLRLHFILLHYLLHYLQVPLPLPLQLEFPSNSNSNDYSLFIDLSFPPTSSIIDGRGSTSATTKPLPNCKCGKTCQVKKVSKESKNNNRLYATCYLNATWRSRTLPVPDPKSKSNSTPTPKPCDFFRFLDPSEVPPTSKASKAHFAPVAAPLKTLSSLTLSSSSSWLTPKISKLSLWGKEGPVAADVSQGSLGDCWFVSALSVIASSSESRIRSLFSAPPNPNDLSSNPGGAYEIHLFVDGHFESIIVDSYLPVHAMPVGDQPHTSLPPKAKKAKTLHNKQGLVMPTSTILPSLTAAGASGSTSTCVPMYSKCTQNHLWAPLVEKAYAKRHGSYDSLSGGWVWEAFLDLLGAPVEVIYLSALANKGPDVMDTAWFQLLSFLEAKFVLGVSCMRSSKEEDLVGFHAYSLLDAIEIHEDVTLGEQTKIDSHFTSSSEVQIVGTAQTRKSLRLVRIRNPWGKKGFTGEFGEKDDRWTKKLRRLVNYQVSDQGKGDFWMSFENFVQKFESIDVCKVREDWVNQSIADFFTPSDNPYAASSFSYASSTSFLLTPNKPTWLYLMTVQRKRRGGPVSTGAEWLCDINFALYRRPKGESSDNGPWQSISLHCSGETRLNNAETMLEKGFQYRVVPFTTKAVQERIDFRFVVYSSVDIKVEKFPLTEEETVFGGIQKNTIMQILRLSKPNQSLPVGPGVVLSVFSISSMTFFVLENGSELTVSADFTMKGEGYRTIFSAREKGGGGAVLPQQAKLVSCIVANKEALSLHFEINADVGTGVFGNTKDSFMCRELSEFDIESCKKRAPPAFITFGPKSGNLLMINQALK</sequence>
<evidence type="ECO:0000256" key="2">
    <source>
        <dbReference type="PIRSR" id="PIRSR622684-1"/>
    </source>
</evidence>
<dbReference type="PANTHER" id="PTHR10183:SF382">
    <property type="entry name" value="CALPAIN-15"/>
    <property type="match status" value="1"/>
</dbReference>
<dbReference type="OrthoDB" id="205770at2759"/>
<keyword evidence="3" id="KW-0645">Protease</keyword>
<dbReference type="Pfam" id="PF00648">
    <property type="entry name" value="Peptidase_C2"/>
    <property type="match status" value="2"/>
</dbReference>
<evidence type="ECO:0000259" key="4">
    <source>
        <dbReference type="PROSITE" id="PS50203"/>
    </source>
</evidence>
<dbReference type="PROSITE" id="PS50203">
    <property type="entry name" value="CALPAIN_CAT"/>
    <property type="match status" value="1"/>
</dbReference>
<comment type="caution">
    <text evidence="5">The sequence shown here is derived from an EMBL/GenBank/DDBJ whole genome shotgun (WGS) entry which is preliminary data.</text>
</comment>
<proteinExistence type="inferred from homology"/>
<evidence type="ECO:0000256" key="3">
    <source>
        <dbReference type="PROSITE-ProRule" id="PRU00239"/>
    </source>
</evidence>
<feature type="active site" evidence="3">
    <location>
        <position position="201"/>
    </location>
</feature>
<dbReference type="PANTHER" id="PTHR10183">
    <property type="entry name" value="CALPAIN"/>
    <property type="match status" value="1"/>
</dbReference>
<dbReference type="Gene3D" id="3.90.70.10">
    <property type="entry name" value="Cysteine proteinases"/>
    <property type="match status" value="1"/>
</dbReference>
<dbReference type="Proteomes" id="UP001165085">
    <property type="component" value="Unassembled WGS sequence"/>
</dbReference>
<dbReference type="GO" id="GO:0004198">
    <property type="term" value="F:calcium-dependent cysteine-type endopeptidase activity"/>
    <property type="evidence" value="ECO:0007669"/>
    <property type="project" value="InterPro"/>
</dbReference>
<keyword evidence="6" id="KW-1185">Reference proteome</keyword>
<feature type="domain" description="Calpain catalytic" evidence="4">
    <location>
        <begin position="133"/>
        <end position="519"/>
    </location>
</feature>
<dbReference type="SUPFAM" id="SSF54001">
    <property type="entry name" value="Cysteine proteinases"/>
    <property type="match status" value="1"/>
</dbReference>
<dbReference type="GO" id="GO:0005737">
    <property type="term" value="C:cytoplasm"/>
    <property type="evidence" value="ECO:0007669"/>
    <property type="project" value="TreeGrafter"/>
</dbReference>
<dbReference type="InterPro" id="IPR001300">
    <property type="entry name" value="Peptidase_C2_calpain_cat"/>
</dbReference>
<feature type="active site" evidence="3">
    <location>
        <position position="410"/>
    </location>
</feature>